<accession>A0AAW1JTQ3</accession>
<feature type="signal peptide" evidence="2">
    <location>
        <begin position="1"/>
        <end position="24"/>
    </location>
</feature>
<dbReference type="Proteomes" id="UP001443914">
    <property type="component" value="Unassembled WGS sequence"/>
</dbReference>
<evidence type="ECO:0000313" key="4">
    <source>
        <dbReference type="Proteomes" id="UP001443914"/>
    </source>
</evidence>
<organism evidence="3 4">
    <name type="scientific">Saponaria officinalis</name>
    <name type="common">Common soapwort</name>
    <name type="synonym">Lychnis saponaria</name>
    <dbReference type="NCBI Taxonomy" id="3572"/>
    <lineage>
        <taxon>Eukaryota</taxon>
        <taxon>Viridiplantae</taxon>
        <taxon>Streptophyta</taxon>
        <taxon>Embryophyta</taxon>
        <taxon>Tracheophyta</taxon>
        <taxon>Spermatophyta</taxon>
        <taxon>Magnoliopsida</taxon>
        <taxon>eudicotyledons</taxon>
        <taxon>Gunneridae</taxon>
        <taxon>Pentapetalae</taxon>
        <taxon>Caryophyllales</taxon>
        <taxon>Caryophyllaceae</taxon>
        <taxon>Caryophylleae</taxon>
        <taxon>Saponaria</taxon>
    </lineage>
</organism>
<evidence type="ECO:0000256" key="1">
    <source>
        <dbReference type="SAM" id="MobiDB-lite"/>
    </source>
</evidence>
<reference evidence="3" key="1">
    <citation type="submission" date="2024-03" db="EMBL/GenBank/DDBJ databases">
        <title>WGS assembly of Saponaria officinalis var. Norfolk2.</title>
        <authorList>
            <person name="Jenkins J."/>
            <person name="Shu S."/>
            <person name="Grimwood J."/>
            <person name="Barry K."/>
            <person name="Goodstein D."/>
            <person name="Schmutz J."/>
            <person name="Leebens-Mack J."/>
            <person name="Osbourn A."/>
        </authorList>
    </citation>
    <scope>NUCLEOTIDE SEQUENCE [LARGE SCALE GENOMIC DNA]</scope>
    <source>
        <strain evidence="3">JIC</strain>
    </source>
</reference>
<feature type="compositionally biased region" description="Basic and acidic residues" evidence="1">
    <location>
        <begin position="87"/>
        <end position="98"/>
    </location>
</feature>
<protein>
    <submittedName>
        <fullName evidence="3">Uncharacterized protein</fullName>
    </submittedName>
</protein>
<feature type="region of interest" description="Disordered" evidence="1">
    <location>
        <begin position="82"/>
        <end position="104"/>
    </location>
</feature>
<dbReference type="AlphaFoldDB" id="A0AAW1JTQ3"/>
<proteinExistence type="predicted"/>
<evidence type="ECO:0000313" key="3">
    <source>
        <dbReference type="EMBL" id="KAK9707110.1"/>
    </source>
</evidence>
<dbReference type="EMBL" id="JBDFQZ010000007">
    <property type="protein sequence ID" value="KAK9707110.1"/>
    <property type="molecule type" value="Genomic_DNA"/>
</dbReference>
<gene>
    <name evidence="3" type="ORF">RND81_07G173000</name>
</gene>
<keyword evidence="2" id="KW-0732">Signal</keyword>
<sequence length="129" mass="14512">MAHVWHPCFLSLLIISSMISCSTARHTRALVHPDDGHASRDLDDLNHVFNDEKVTQTQPIITKANSHTNNVGKKTIIKGIDGTMAKESSKKEASEGSKVRRLIPRQRDMDEFVAYADYKGPMHHPPRNN</sequence>
<keyword evidence="4" id="KW-1185">Reference proteome</keyword>
<name>A0AAW1JTQ3_SAPOF</name>
<comment type="caution">
    <text evidence="3">The sequence shown here is derived from an EMBL/GenBank/DDBJ whole genome shotgun (WGS) entry which is preliminary data.</text>
</comment>
<feature type="chain" id="PRO_5043396511" evidence="2">
    <location>
        <begin position="25"/>
        <end position="129"/>
    </location>
</feature>
<evidence type="ECO:0000256" key="2">
    <source>
        <dbReference type="SAM" id="SignalP"/>
    </source>
</evidence>